<proteinExistence type="predicted"/>
<sequence length="44" mass="4849">METEPDGRHMIINYSYLTGNSDSTIINSNFTEALVSGTTDRSLP</sequence>
<accession>F0SYW0</accession>
<evidence type="ECO:0000313" key="2">
    <source>
        <dbReference type="Proteomes" id="UP000007488"/>
    </source>
</evidence>
<dbReference type="KEGG" id="sgy:Sgly_1700"/>
<gene>
    <name evidence="1" type="ordered locus">Sgly_1700</name>
</gene>
<evidence type="ECO:0000313" key="1">
    <source>
        <dbReference type="EMBL" id="ADY55997.1"/>
    </source>
</evidence>
<dbReference type="Proteomes" id="UP000007488">
    <property type="component" value="Chromosome"/>
</dbReference>
<dbReference type="STRING" id="645991.Sgly_1700"/>
<name>F0SYW0_SYNGF</name>
<reference evidence="1 2" key="1">
    <citation type="journal article" date="2011" name="Stand. Genomic Sci.">
        <title>Complete genome sequence of Syntrophobotulus glycolicus type strain (FlGlyR).</title>
        <authorList>
            <person name="Han C."/>
            <person name="Mwirichia R."/>
            <person name="Chertkov O."/>
            <person name="Held B."/>
            <person name="Lapidus A."/>
            <person name="Nolan M."/>
            <person name="Lucas S."/>
            <person name="Hammon N."/>
            <person name="Deshpande S."/>
            <person name="Cheng J.F."/>
            <person name="Tapia R."/>
            <person name="Goodwin L."/>
            <person name="Pitluck S."/>
            <person name="Huntemann M."/>
            <person name="Liolios K."/>
            <person name="Ivanova N."/>
            <person name="Pagani I."/>
            <person name="Mavromatis K."/>
            <person name="Ovchinikova G."/>
            <person name="Pati A."/>
            <person name="Chen A."/>
            <person name="Palaniappan K."/>
            <person name="Land M."/>
            <person name="Hauser L."/>
            <person name="Brambilla E.M."/>
            <person name="Rohde M."/>
            <person name="Spring S."/>
            <person name="Sikorski J."/>
            <person name="Goker M."/>
            <person name="Woyke T."/>
            <person name="Bristow J."/>
            <person name="Eisen J.A."/>
            <person name="Markowitz V."/>
            <person name="Hugenholtz P."/>
            <person name="Kyrpides N.C."/>
            <person name="Klenk H.P."/>
            <person name="Detter J.C."/>
        </authorList>
    </citation>
    <scope>NUCLEOTIDE SEQUENCE [LARGE SCALE GENOMIC DNA]</scope>
    <source>
        <strain evidence="2">DSM 8271 / FlGlyR</strain>
    </source>
</reference>
<dbReference type="HOGENOM" id="CLU_3223060_0_0_9"/>
<protein>
    <submittedName>
        <fullName evidence="1">Uncharacterized protein</fullName>
    </submittedName>
</protein>
<dbReference type="EMBL" id="CP002547">
    <property type="protein sequence ID" value="ADY55997.1"/>
    <property type="molecule type" value="Genomic_DNA"/>
</dbReference>
<reference evidence="2" key="2">
    <citation type="submission" date="2011-02" db="EMBL/GenBank/DDBJ databases">
        <title>The complete genome of Syntrophobotulus glycolicus DSM 8271.</title>
        <authorList>
            <person name="Lucas S."/>
            <person name="Copeland A."/>
            <person name="Lapidus A."/>
            <person name="Bruce D."/>
            <person name="Goodwin L."/>
            <person name="Pitluck S."/>
            <person name="Kyrpides N."/>
            <person name="Mavromatis K."/>
            <person name="Pagani I."/>
            <person name="Ivanova N."/>
            <person name="Mikhailova N."/>
            <person name="Chertkov O."/>
            <person name="Held B."/>
            <person name="Detter J.C."/>
            <person name="Tapia R."/>
            <person name="Han C."/>
            <person name="Land M."/>
            <person name="Hauser L."/>
            <person name="Markowitz V."/>
            <person name="Cheng J.-F."/>
            <person name="Hugenholtz P."/>
            <person name="Woyke T."/>
            <person name="Wu D."/>
            <person name="Spring S."/>
            <person name="Schroeder M."/>
            <person name="Brambilla E."/>
            <person name="Klenk H.-P."/>
            <person name="Eisen J.A."/>
        </authorList>
    </citation>
    <scope>NUCLEOTIDE SEQUENCE [LARGE SCALE GENOMIC DNA]</scope>
    <source>
        <strain evidence="2">DSM 8271 / FlGlyR</strain>
    </source>
</reference>
<keyword evidence="2" id="KW-1185">Reference proteome</keyword>
<dbReference type="AlphaFoldDB" id="F0SYW0"/>
<organism evidence="1 2">
    <name type="scientific">Syntrophobotulus glycolicus (strain DSM 8271 / FlGlyR)</name>
    <dbReference type="NCBI Taxonomy" id="645991"/>
    <lineage>
        <taxon>Bacteria</taxon>
        <taxon>Bacillati</taxon>
        <taxon>Bacillota</taxon>
        <taxon>Clostridia</taxon>
        <taxon>Eubacteriales</taxon>
        <taxon>Desulfitobacteriaceae</taxon>
        <taxon>Syntrophobotulus</taxon>
    </lineage>
</organism>